<keyword evidence="6 7" id="KW-0472">Membrane</keyword>
<feature type="transmembrane region" description="Helical" evidence="7">
    <location>
        <begin position="171"/>
        <end position="194"/>
    </location>
</feature>
<keyword evidence="4 7" id="KW-0812">Transmembrane</keyword>
<proteinExistence type="inferred from homology"/>
<feature type="transmembrane region" description="Helical" evidence="7">
    <location>
        <begin position="12"/>
        <end position="35"/>
    </location>
</feature>
<feature type="transmembrane region" description="Helical" evidence="7">
    <location>
        <begin position="234"/>
        <end position="255"/>
    </location>
</feature>
<evidence type="ECO:0000256" key="4">
    <source>
        <dbReference type="ARBA" id="ARBA00022692"/>
    </source>
</evidence>
<keyword evidence="3 7" id="KW-1003">Cell membrane</keyword>
<dbReference type="OrthoDB" id="9153610at2"/>
<dbReference type="GO" id="GO:0006605">
    <property type="term" value="P:protein targeting"/>
    <property type="evidence" value="ECO:0007669"/>
    <property type="project" value="UniProtKB-UniRule"/>
</dbReference>
<name>A0A261USP5_9BORD</name>
<dbReference type="InterPro" id="IPR006304">
    <property type="entry name" value="T3SS_SpaR/YscT"/>
</dbReference>
<dbReference type="PANTHER" id="PTHR30065:SF1">
    <property type="entry name" value="SURFACE PRESENTATION OF ANTIGENS PROTEIN SPAR"/>
    <property type="match status" value="1"/>
</dbReference>
<feature type="transmembrane region" description="Helical" evidence="7">
    <location>
        <begin position="200"/>
        <end position="222"/>
    </location>
</feature>
<evidence type="ECO:0000256" key="7">
    <source>
        <dbReference type="RuleBase" id="RU362072"/>
    </source>
</evidence>
<reference evidence="8 9" key="1">
    <citation type="submission" date="2017-05" db="EMBL/GenBank/DDBJ databases">
        <title>Complete and WGS of Bordetella genogroups.</title>
        <authorList>
            <person name="Spilker T."/>
            <person name="LiPuma J."/>
        </authorList>
    </citation>
    <scope>NUCLEOTIDE SEQUENCE [LARGE SCALE GENOMIC DNA]</scope>
    <source>
        <strain evidence="8 9">AU9919</strain>
    </source>
</reference>
<dbReference type="PANTHER" id="PTHR30065">
    <property type="entry name" value="FLAGELLAR BIOSYNTHETIC PROTEIN FLIR"/>
    <property type="match status" value="1"/>
</dbReference>
<evidence type="ECO:0000256" key="3">
    <source>
        <dbReference type="ARBA" id="ARBA00022475"/>
    </source>
</evidence>
<protein>
    <submittedName>
        <fullName evidence="8">EscT/YscT/HrcT family type III secretion system export apparatus protein</fullName>
    </submittedName>
</protein>
<dbReference type="NCBIfam" id="TIGR01401">
    <property type="entry name" value="fliR_like_III"/>
    <property type="match status" value="1"/>
</dbReference>
<evidence type="ECO:0000313" key="9">
    <source>
        <dbReference type="Proteomes" id="UP000216885"/>
    </source>
</evidence>
<feature type="transmembrane region" description="Helical" evidence="7">
    <location>
        <begin position="55"/>
        <end position="76"/>
    </location>
</feature>
<evidence type="ECO:0000313" key="8">
    <source>
        <dbReference type="EMBL" id="OZI64567.1"/>
    </source>
</evidence>
<feature type="transmembrane region" description="Helical" evidence="7">
    <location>
        <begin position="143"/>
        <end position="164"/>
    </location>
</feature>
<dbReference type="PRINTS" id="PR00953">
    <property type="entry name" value="TYPE3IMRPROT"/>
</dbReference>
<comment type="similarity">
    <text evidence="2 7">Belongs to the FliR/MopE/SpaR family.</text>
</comment>
<keyword evidence="9" id="KW-1185">Reference proteome</keyword>
<sequence length="277" mass="29558">MDTIAGASTDLWWQGALLWLGAAYPAITATSLAMARCLGLVMISPVFNRLGITGMLRTMIALVFAAPAVPMLLPEVMDGYSHAGHRLIGALVIEMLVGMVLGAVYGVPIWAAEAAGELIDLQRGSTMAQLIDPLSATESGVTATLLSVVMVAMFFLAGGLFFMLQGLYTSYSIWPVGGFFPVMDGLGPAMLGLLDNVLRLAVMMIAPLMIAILVSDLMMAYLSRMAPSLHVFDLSLPVKNLLFAILLVLYMAVLLPDMASLVESAQGVSDWVGKMRR</sequence>
<accession>A0A261USP5</accession>
<dbReference type="AlphaFoldDB" id="A0A261USP5"/>
<comment type="caution">
    <text evidence="8">The sequence shown here is derived from an EMBL/GenBank/DDBJ whole genome shotgun (WGS) entry which is preliminary data.</text>
</comment>
<dbReference type="Pfam" id="PF01311">
    <property type="entry name" value="Bac_export_1"/>
    <property type="match status" value="1"/>
</dbReference>
<evidence type="ECO:0000256" key="6">
    <source>
        <dbReference type="ARBA" id="ARBA00023136"/>
    </source>
</evidence>
<organism evidence="8 9">
    <name type="scientific">Bordetella genomosp. 4</name>
    <dbReference type="NCBI Taxonomy" id="463044"/>
    <lineage>
        <taxon>Bacteria</taxon>
        <taxon>Pseudomonadati</taxon>
        <taxon>Pseudomonadota</taxon>
        <taxon>Betaproteobacteria</taxon>
        <taxon>Burkholderiales</taxon>
        <taxon>Alcaligenaceae</taxon>
        <taxon>Bordetella</taxon>
    </lineage>
</organism>
<dbReference type="RefSeq" id="WP_094823826.1">
    <property type="nucleotide sequence ID" value="NZ_NEVO01000018.1"/>
</dbReference>
<dbReference type="InterPro" id="IPR002010">
    <property type="entry name" value="T3SS_IM_R"/>
</dbReference>
<evidence type="ECO:0000256" key="1">
    <source>
        <dbReference type="ARBA" id="ARBA00004651"/>
    </source>
</evidence>
<keyword evidence="5 7" id="KW-1133">Transmembrane helix</keyword>
<gene>
    <name evidence="8" type="ORF">CAL20_02615</name>
</gene>
<evidence type="ECO:0000256" key="2">
    <source>
        <dbReference type="ARBA" id="ARBA00009772"/>
    </source>
</evidence>
<dbReference type="GO" id="GO:0005886">
    <property type="term" value="C:plasma membrane"/>
    <property type="evidence" value="ECO:0007669"/>
    <property type="project" value="UniProtKB-SubCell"/>
</dbReference>
<dbReference type="EMBL" id="NEVQ01000003">
    <property type="protein sequence ID" value="OZI64567.1"/>
    <property type="molecule type" value="Genomic_DNA"/>
</dbReference>
<dbReference type="Proteomes" id="UP000216885">
    <property type="component" value="Unassembled WGS sequence"/>
</dbReference>
<feature type="transmembrane region" description="Helical" evidence="7">
    <location>
        <begin position="88"/>
        <end position="111"/>
    </location>
</feature>
<evidence type="ECO:0000256" key="5">
    <source>
        <dbReference type="ARBA" id="ARBA00022989"/>
    </source>
</evidence>
<comment type="subcellular location">
    <subcellularLocation>
        <location evidence="1 7">Cell membrane</location>
        <topology evidence="1 7">Multi-pass membrane protein</topology>
    </subcellularLocation>
</comment>